<accession>A0A0K1QFU9</accession>
<evidence type="ECO:0000313" key="1">
    <source>
        <dbReference type="EMBL" id="AKV04651.1"/>
    </source>
</evidence>
<dbReference type="Proteomes" id="UP000064967">
    <property type="component" value="Chromosome"/>
</dbReference>
<reference evidence="1 2" key="1">
    <citation type="submission" date="2015-08" db="EMBL/GenBank/DDBJ databases">
        <authorList>
            <person name="Babu N.S."/>
            <person name="Beckwith C.J."/>
            <person name="Beseler K.G."/>
            <person name="Brison A."/>
            <person name="Carone J.V."/>
            <person name="Caskin T.P."/>
            <person name="Diamond M."/>
            <person name="Durham M.E."/>
            <person name="Foxe J.M."/>
            <person name="Go M."/>
            <person name="Henderson B.A."/>
            <person name="Jones I.B."/>
            <person name="McGettigan J.A."/>
            <person name="Micheletti S.J."/>
            <person name="Nasrallah M.E."/>
            <person name="Ortiz D."/>
            <person name="Piller C.R."/>
            <person name="Privatt S.R."/>
            <person name="Schneider S.L."/>
            <person name="Sharp S."/>
            <person name="Smith T.C."/>
            <person name="Stanton J.D."/>
            <person name="Ullery H.E."/>
            <person name="Wilson R.J."/>
            <person name="Serrano M.G."/>
            <person name="Buck G."/>
            <person name="Lee V."/>
            <person name="Wang Y."/>
            <person name="Carvalho R."/>
            <person name="Voegtly L."/>
            <person name="Shi R."/>
            <person name="Duckworth R."/>
            <person name="Johnson A."/>
            <person name="Loviza R."/>
            <person name="Walstead R."/>
            <person name="Shah Z."/>
            <person name="Kiflezghi M."/>
            <person name="Wade K."/>
            <person name="Ball S.L."/>
            <person name="Bradley K.W."/>
            <person name="Asai D.J."/>
            <person name="Bowman C.A."/>
            <person name="Russell D.A."/>
            <person name="Pope W.H."/>
            <person name="Jacobs-Sera D."/>
            <person name="Hendrix R.W."/>
            <person name="Hatfull G.F."/>
        </authorList>
    </citation>
    <scope>NUCLEOTIDE SEQUENCE [LARGE SCALE GENOMIC DNA]</scope>
    <source>
        <strain evidence="1 2">DSM 27648</strain>
    </source>
</reference>
<organism evidence="1 2">
    <name type="scientific">Labilithrix luteola</name>
    <dbReference type="NCBI Taxonomy" id="1391654"/>
    <lineage>
        <taxon>Bacteria</taxon>
        <taxon>Pseudomonadati</taxon>
        <taxon>Myxococcota</taxon>
        <taxon>Polyangia</taxon>
        <taxon>Polyangiales</taxon>
        <taxon>Labilitrichaceae</taxon>
        <taxon>Labilithrix</taxon>
    </lineage>
</organism>
<keyword evidence="2" id="KW-1185">Reference proteome</keyword>
<name>A0A0K1QFU9_9BACT</name>
<sequence length="45" mass="5208">MRKPMRYQTWTTSHASQATKPESLILPAWAMARERPIVAIEPLSR</sequence>
<gene>
    <name evidence="1" type="ORF">AKJ09_11314</name>
</gene>
<dbReference type="KEGG" id="llu:AKJ09_11314"/>
<dbReference type="STRING" id="1391654.AKJ09_11314"/>
<dbReference type="EMBL" id="CP012333">
    <property type="protein sequence ID" value="AKV04651.1"/>
    <property type="molecule type" value="Genomic_DNA"/>
</dbReference>
<protein>
    <submittedName>
        <fullName evidence="1">Uncharacterized protein</fullName>
    </submittedName>
</protein>
<proteinExistence type="predicted"/>
<dbReference type="AlphaFoldDB" id="A0A0K1QFU9"/>
<evidence type="ECO:0000313" key="2">
    <source>
        <dbReference type="Proteomes" id="UP000064967"/>
    </source>
</evidence>